<name>A0ACC6P5G8_9BURK</name>
<comment type="caution">
    <text evidence="1">The sequence shown here is derived from an EMBL/GenBank/DDBJ whole genome shotgun (WGS) entry which is preliminary data.</text>
</comment>
<accession>A0ACC6P5G8</accession>
<gene>
    <name evidence="1" type="ORF">RV045_13745</name>
</gene>
<dbReference type="EMBL" id="JAWDIE010000029">
    <property type="protein sequence ID" value="MEJ7139484.1"/>
    <property type="molecule type" value="Genomic_DNA"/>
</dbReference>
<keyword evidence="2" id="KW-1185">Reference proteome</keyword>
<organism evidence="1 2">
    <name type="scientific">Amphibiibacter pelophylacis</name>
    <dbReference type="NCBI Taxonomy" id="1799477"/>
    <lineage>
        <taxon>Bacteria</taxon>
        <taxon>Pseudomonadati</taxon>
        <taxon>Pseudomonadota</taxon>
        <taxon>Betaproteobacteria</taxon>
        <taxon>Burkholderiales</taxon>
        <taxon>Sphaerotilaceae</taxon>
        <taxon>Amphibiibacter</taxon>
    </lineage>
</organism>
<evidence type="ECO:0000313" key="1">
    <source>
        <dbReference type="EMBL" id="MEJ7139484.1"/>
    </source>
</evidence>
<evidence type="ECO:0000313" key="2">
    <source>
        <dbReference type="Proteomes" id="UP001364695"/>
    </source>
</evidence>
<dbReference type="Proteomes" id="UP001364695">
    <property type="component" value="Unassembled WGS sequence"/>
</dbReference>
<protein>
    <submittedName>
        <fullName evidence="1">Uncharacterized protein</fullName>
    </submittedName>
</protein>
<reference evidence="1" key="1">
    <citation type="submission" date="2023-10" db="EMBL/GenBank/DDBJ databases">
        <title>Amphibacter perezi, gen. nov., sp. nov. a novel taxa of the family Comamonadaceae, class Betaproteobacteria isolated from the skin microbiota of Pelophylax perezi from different populations.</title>
        <authorList>
            <person name="Costa S."/>
            <person name="Proenca D.N."/>
            <person name="Lopes I."/>
            <person name="Morais P.V."/>
        </authorList>
    </citation>
    <scope>NUCLEOTIDE SEQUENCE</scope>
    <source>
        <strain evidence="1">SL12-8</strain>
    </source>
</reference>
<proteinExistence type="predicted"/>
<sequence length="111" mass="11209">MGTIAPGELSSSRLVPRRAVLRAVAGFSGSAGAAGAAAGFAASGGAGWAFLRPARTRSSVYAASSNVVVLAEVIEPVPLSGLMAKAGRFAHLLAFFFGYPDLAVFDPLELA</sequence>